<dbReference type="AlphaFoldDB" id="A0AA37UKP6"/>
<dbReference type="PANTHER" id="PTHR34203">
    <property type="entry name" value="METHYLTRANSFERASE, FKBM FAMILY PROTEIN"/>
    <property type="match status" value="1"/>
</dbReference>
<dbReference type="InterPro" id="IPR029063">
    <property type="entry name" value="SAM-dependent_MTases_sf"/>
</dbReference>
<evidence type="ECO:0000259" key="1">
    <source>
        <dbReference type="Pfam" id="PF05050"/>
    </source>
</evidence>
<dbReference type="Pfam" id="PF05050">
    <property type="entry name" value="Methyltransf_21"/>
    <property type="match status" value="1"/>
</dbReference>
<dbReference type="PANTHER" id="PTHR34203:SF13">
    <property type="entry name" value="EXPRESSED PROTEIN"/>
    <property type="match status" value="1"/>
</dbReference>
<dbReference type="Proteomes" id="UP001055115">
    <property type="component" value="Unassembled WGS sequence"/>
</dbReference>
<dbReference type="InterPro" id="IPR052514">
    <property type="entry name" value="SAM-dependent_MTase"/>
</dbReference>
<reference evidence="2 3" key="1">
    <citation type="submission" date="2022-03" db="EMBL/GenBank/DDBJ databases">
        <title>Genome data of Colletotrichum spp.</title>
        <authorList>
            <person name="Utami Y.D."/>
            <person name="Hiruma K."/>
        </authorList>
    </citation>
    <scope>NUCLEOTIDE SEQUENCE [LARGE SCALE GENOMIC DNA]</scope>
    <source>
        <strain evidence="2 3">MAFF 239500</strain>
    </source>
</reference>
<dbReference type="InterPro" id="IPR006342">
    <property type="entry name" value="FkbM_mtfrase"/>
</dbReference>
<feature type="domain" description="Methyltransferase FkbM" evidence="1">
    <location>
        <begin position="48"/>
        <end position="205"/>
    </location>
</feature>
<keyword evidence="2" id="KW-0489">Methyltransferase</keyword>
<keyword evidence="3" id="KW-1185">Reference proteome</keyword>
<dbReference type="NCBIfam" id="TIGR01444">
    <property type="entry name" value="fkbM_fam"/>
    <property type="match status" value="1"/>
</dbReference>
<dbReference type="GO" id="GO:0008168">
    <property type="term" value="F:methyltransferase activity"/>
    <property type="evidence" value="ECO:0007669"/>
    <property type="project" value="UniProtKB-KW"/>
</dbReference>
<gene>
    <name evidence="2" type="ORF">ColSpa_10597</name>
</gene>
<sequence length="248" mass="27592">MTVELVNLSDGLSCYTTSEGEARLIYTEIYEDHCYDGFKLPESPFIVDAGANIGLFSLYMKQKYPLATILAFEPAPETCDILHRNLELNNVAGVETHACGLSSKATAAKLTYFPHLPGNSTTRPEEKVEIRRGFAQRVGEEIAAKVFGDAQEVDIRLQRLSHFLDACKGLERIDLIKVDVEGAELDVLLGMDDKYWEMVCNVVLETCIDSGVKPAIEEILHDKGFIVTTEAAPLLPEKTFIIRAYRDS</sequence>
<dbReference type="GO" id="GO:0032259">
    <property type="term" value="P:methylation"/>
    <property type="evidence" value="ECO:0007669"/>
    <property type="project" value="UniProtKB-KW"/>
</dbReference>
<dbReference type="RefSeq" id="XP_049132766.1">
    <property type="nucleotide sequence ID" value="XM_049276809.1"/>
</dbReference>
<dbReference type="EMBL" id="BQXU01000037">
    <property type="protein sequence ID" value="GKT50416.1"/>
    <property type="molecule type" value="Genomic_DNA"/>
</dbReference>
<accession>A0AA37UKP6</accession>
<evidence type="ECO:0000313" key="2">
    <source>
        <dbReference type="EMBL" id="GKT50416.1"/>
    </source>
</evidence>
<organism evidence="2 3">
    <name type="scientific">Colletotrichum spaethianum</name>
    <dbReference type="NCBI Taxonomy" id="700344"/>
    <lineage>
        <taxon>Eukaryota</taxon>
        <taxon>Fungi</taxon>
        <taxon>Dikarya</taxon>
        <taxon>Ascomycota</taxon>
        <taxon>Pezizomycotina</taxon>
        <taxon>Sordariomycetes</taxon>
        <taxon>Hypocreomycetidae</taxon>
        <taxon>Glomerellales</taxon>
        <taxon>Glomerellaceae</taxon>
        <taxon>Colletotrichum</taxon>
        <taxon>Colletotrichum spaethianum species complex</taxon>
    </lineage>
</organism>
<dbReference type="Gene3D" id="3.40.50.150">
    <property type="entry name" value="Vaccinia Virus protein VP39"/>
    <property type="match status" value="1"/>
</dbReference>
<protein>
    <submittedName>
        <fullName evidence="2">Methyltransferase sdnD</fullName>
    </submittedName>
</protein>
<comment type="caution">
    <text evidence="2">The sequence shown here is derived from an EMBL/GenBank/DDBJ whole genome shotgun (WGS) entry which is preliminary data.</text>
</comment>
<dbReference type="GeneID" id="73331399"/>
<keyword evidence="2" id="KW-0808">Transferase</keyword>
<evidence type="ECO:0000313" key="3">
    <source>
        <dbReference type="Proteomes" id="UP001055115"/>
    </source>
</evidence>
<dbReference type="SUPFAM" id="SSF53335">
    <property type="entry name" value="S-adenosyl-L-methionine-dependent methyltransferases"/>
    <property type="match status" value="1"/>
</dbReference>
<proteinExistence type="predicted"/>
<name>A0AA37UKP6_9PEZI</name>